<dbReference type="InterPro" id="IPR011009">
    <property type="entry name" value="Kinase-like_dom_sf"/>
</dbReference>
<dbReference type="Proteomes" id="UP001642464">
    <property type="component" value="Unassembled WGS sequence"/>
</dbReference>
<keyword evidence="3" id="KW-1185">Reference proteome</keyword>
<sequence>EKQKWERNLQSYANELAFFLNRDLQKALEKHSVLVPKLYGHESVPGRRYVLLTENLKPSWTTWAVHPATRSPEVFRWLAGFHGAFQGLLPEHTLWDFGTHVHLDRRPSKELENLPQSIADFCRDFAGLDPFFGRPESRLLGQRLQSVARKVSEHLSPGPENRPRVTLVHGDFKGANYFLKNEGEGCCAFDWQWTGPGLGATDLIYLFCGSVEDEIVQDYQRWLKLYHDHLIQTAGAVEQYNYSFDAFLLDFKAATLDYARWVFAYRLMGDTPEKFRARAENVDVNLGLFRRHPPRIRWLLQLVEEFLSDFEE</sequence>
<feature type="non-terminal residue" evidence="2">
    <location>
        <position position="1"/>
    </location>
</feature>
<accession>A0ABP0IDB1</accession>
<comment type="caution">
    <text evidence="2">The sequence shown here is derived from an EMBL/GenBank/DDBJ whole genome shotgun (WGS) entry which is preliminary data.</text>
</comment>
<gene>
    <name evidence="2" type="ORF">SCF082_LOCUS6022</name>
</gene>
<dbReference type="EMBL" id="CAXAMM010003324">
    <property type="protein sequence ID" value="CAK8999378.1"/>
    <property type="molecule type" value="Genomic_DNA"/>
</dbReference>
<dbReference type="InterPro" id="IPR002575">
    <property type="entry name" value="Aminoglycoside_PTrfase"/>
</dbReference>
<reference evidence="2 3" key="1">
    <citation type="submission" date="2024-02" db="EMBL/GenBank/DDBJ databases">
        <authorList>
            <person name="Chen Y."/>
            <person name="Shah S."/>
            <person name="Dougan E. K."/>
            <person name="Thang M."/>
            <person name="Chan C."/>
        </authorList>
    </citation>
    <scope>NUCLEOTIDE SEQUENCE [LARGE SCALE GENOMIC DNA]</scope>
</reference>
<proteinExistence type="predicted"/>
<evidence type="ECO:0000313" key="2">
    <source>
        <dbReference type="EMBL" id="CAK8999378.1"/>
    </source>
</evidence>
<dbReference type="SUPFAM" id="SSF56112">
    <property type="entry name" value="Protein kinase-like (PK-like)"/>
    <property type="match status" value="1"/>
</dbReference>
<feature type="domain" description="Aminoglycoside phosphotransferase" evidence="1">
    <location>
        <begin position="23"/>
        <end position="207"/>
    </location>
</feature>
<protein>
    <recommendedName>
        <fullName evidence="1">Aminoglycoside phosphotransferase domain-containing protein</fullName>
    </recommendedName>
</protein>
<name>A0ABP0IDB1_9DINO</name>
<dbReference type="PANTHER" id="PTHR11012">
    <property type="entry name" value="PROTEIN KINASE-LIKE DOMAIN-CONTAINING"/>
    <property type="match status" value="1"/>
</dbReference>
<dbReference type="Pfam" id="PF01636">
    <property type="entry name" value="APH"/>
    <property type="match status" value="1"/>
</dbReference>
<dbReference type="Gene3D" id="3.90.1200.10">
    <property type="match status" value="1"/>
</dbReference>
<dbReference type="PANTHER" id="PTHR11012:SF30">
    <property type="entry name" value="PROTEIN KINASE-LIKE DOMAIN-CONTAINING"/>
    <property type="match status" value="1"/>
</dbReference>
<evidence type="ECO:0000313" key="3">
    <source>
        <dbReference type="Proteomes" id="UP001642464"/>
    </source>
</evidence>
<evidence type="ECO:0000259" key="1">
    <source>
        <dbReference type="Pfam" id="PF01636"/>
    </source>
</evidence>
<organism evidence="2 3">
    <name type="scientific">Durusdinium trenchii</name>
    <dbReference type="NCBI Taxonomy" id="1381693"/>
    <lineage>
        <taxon>Eukaryota</taxon>
        <taxon>Sar</taxon>
        <taxon>Alveolata</taxon>
        <taxon>Dinophyceae</taxon>
        <taxon>Suessiales</taxon>
        <taxon>Symbiodiniaceae</taxon>
        <taxon>Durusdinium</taxon>
    </lineage>
</organism>